<sequence length="241" mass="26700">MSHRKIQAHRLSVAQATQHPANVFVSVYRHIRRGIASIMTEESKPQPYVPIPRNLFSLFVPEQRKLAQVRNHFGSGFVINSKGYILTNEHVIKNASRIQVKLDHYKKSLTGVPVWADRQKDLAIIKVKTPRPLPALQLGTSRNTQVGEWVLAVGNPFGLEQTVTAGIISGKNRPLKVGGRYYENVIQTDAAINPGNSGGPLVNIFGKVIGMNTLIIYPSQCIGFAIPIEDIRPHIEPYLSG</sequence>
<dbReference type="PRINTS" id="PR00834">
    <property type="entry name" value="PROTEASES2C"/>
</dbReference>
<name>A0A7W1XQT7_9BACL</name>
<dbReference type="InterPro" id="IPR051201">
    <property type="entry name" value="Chloro_Bact_Ser_Proteases"/>
</dbReference>
<keyword evidence="3" id="KW-0720">Serine protease</keyword>
<keyword evidence="2" id="KW-0378">Hydrolase</keyword>
<keyword evidence="1" id="KW-0645">Protease</keyword>
<dbReference type="RefSeq" id="WP_181738006.1">
    <property type="nucleotide sequence ID" value="NZ_JACEOL010000009.1"/>
</dbReference>
<evidence type="ECO:0000256" key="1">
    <source>
        <dbReference type="ARBA" id="ARBA00022670"/>
    </source>
</evidence>
<dbReference type="InterPro" id="IPR001940">
    <property type="entry name" value="Peptidase_S1C"/>
</dbReference>
<dbReference type="PANTHER" id="PTHR43343">
    <property type="entry name" value="PEPTIDASE S12"/>
    <property type="match status" value="1"/>
</dbReference>
<protein>
    <submittedName>
        <fullName evidence="4">Trypsin-like peptidase domain-containing protein</fullName>
    </submittedName>
</protein>
<evidence type="ECO:0000313" key="5">
    <source>
        <dbReference type="Proteomes" id="UP000538292"/>
    </source>
</evidence>
<comment type="caution">
    <text evidence="4">The sequence shown here is derived from an EMBL/GenBank/DDBJ whole genome shotgun (WGS) entry which is preliminary data.</text>
</comment>
<dbReference type="GO" id="GO:0004252">
    <property type="term" value="F:serine-type endopeptidase activity"/>
    <property type="evidence" value="ECO:0007669"/>
    <property type="project" value="InterPro"/>
</dbReference>
<evidence type="ECO:0000256" key="3">
    <source>
        <dbReference type="ARBA" id="ARBA00022825"/>
    </source>
</evidence>
<dbReference type="Gene3D" id="2.40.10.120">
    <property type="match status" value="1"/>
</dbReference>
<dbReference type="Pfam" id="PF13365">
    <property type="entry name" value="Trypsin_2"/>
    <property type="match status" value="1"/>
</dbReference>
<organism evidence="4 5">
    <name type="scientific">Thermoactinomyces mirandus</name>
    <dbReference type="NCBI Taxonomy" id="2756294"/>
    <lineage>
        <taxon>Bacteria</taxon>
        <taxon>Bacillati</taxon>
        <taxon>Bacillota</taxon>
        <taxon>Bacilli</taxon>
        <taxon>Bacillales</taxon>
        <taxon>Thermoactinomycetaceae</taxon>
        <taxon>Thermoactinomyces</taxon>
    </lineage>
</organism>
<proteinExistence type="predicted"/>
<dbReference type="InterPro" id="IPR009003">
    <property type="entry name" value="Peptidase_S1_PA"/>
</dbReference>
<dbReference type="PANTHER" id="PTHR43343:SF3">
    <property type="entry name" value="PROTEASE DO-LIKE 8, CHLOROPLASTIC"/>
    <property type="match status" value="1"/>
</dbReference>
<keyword evidence="5" id="KW-1185">Reference proteome</keyword>
<dbReference type="GO" id="GO:0006508">
    <property type="term" value="P:proteolysis"/>
    <property type="evidence" value="ECO:0007669"/>
    <property type="project" value="UniProtKB-KW"/>
</dbReference>
<gene>
    <name evidence="4" type="ORF">H2C83_04020</name>
</gene>
<evidence type="ECO:0000256" key="2">
    <source>
        <dbReference type="ARBA" id="ARBA00022801"/>
    </source>
</evidence>
<dbReference type="AlphaFoldDB" id="A0A7W1XQT7"/>
<dbReference type="Proteomes" id="UP000538292">
    <property type="component" value="Unassembled WGS sequence"/>
</dbReference>
<dbReference type="SUPFAM" id="SSF50494">
    <property type="entry name" value="Trypsin-like serine proteases"/>
    <property type="match status" value="1"/>
</dbReference>
<accession>A0A7W1XQT7</accession>
<reference evidence="4 5" key="1">
    <citation type="submission" date="2020-07" db="EMBL/GenBank/DDBJ databases">
        <title>Thermoactinomyces phylogeny.</title>
        <authorList>
            <person name="Dunlap C."/>
        </authorList>
    </citation>
    <scope>NUCLEOTIDE SEQUENCE [LARGE SCALE GENOMIC DNA]</scope>
    <source>
        <strain evidence="4 5">AMNI-1</strain>
    </source>
</reference>
<evidence type="ECO:0000313" key="4">
    <source>
        <dbReference type="EMBL" id="MBA4601501.1"/>
    </source>
</evidence>
<dbReference type="EMBL" id="JACEOL010000009">
    <property type="protein sequence ID" value="MBA4601501.1"/>
    <property type="molecule type" value="Genomic_DNA"/>
</dbReference>